<reference evidence="1" key="1">
    <citation type="submission" date="2020-06" db="EMBL/GenBank/DDBJ databases">
        <title>Legume-microbial interactions unlock mineral nutrients during tropical forest succession.</title>
        <authorList>
            <person name="Epihov D.Z."/>
        </authorList>
    </citation>
    <scope>NUCLEOTIDE SEQUENCE [LARGE SCALE GENOMIC DNA]</scope>
    <source>
        <strain evidence="1">Pan2503</strain>
    </source>
</reference>
<proteinExistence type="predicted"/>
<dbReference type="EMBL" id="JACDQQ010002855">
    <property type="protein sequence ID" value="MBA0089139.1"/>
    <property type="molecule type" value="Genomic_DNA"/>
</dbReference>
<evidence type="ECO:0000313" key="2">
    <source>
        <dbReference type="Proteomes" id="UP000567293"/>
    </source>
</evidence>
<comment type="caution">
    <text evidence="1">The sequence shown here is derived from an EMBL/GenBank/DDBJ whole genome shotgun (WGS) entry which is preliminary data.</text>
</comment>
<dbReference type="Proteomes" id="UP000567293">
    <property type="component" value="Unassembled WGS sequence"/>
</dbReference>
<name>A0A7V8NX51_9BACT</name>
<dbReference type="AlphaFoldDB" id="A0A7V8NX51"/>
<evidence type="ECO:0000313" key="1">
    <source>
        <dbReference type="EMBL" id="MBA0089139.1"/>
    </source>
</evidence>
<protein>
    <submittedName>
        <fullName evidence="1">Uncharacterized protein</fullName>
    </submittedName>
</protein>
<keyword evidence="2" id="KW-1185">Reference proteome</keyword>
<gene>
    <name evidence="1" type="ORF">HRJ53_29465</name>
</gene>
<sequence length="66" mass="7538">MREKKPIIGTIVGVFDGALDGVQAQLIRRTRLGYTVKLLESKDAFRKGDTIYLSVAEFRIHKEEMK</sequence>
<organism evidence="1 2">
    <name type="scientific">Candidatus Acidiferrum panamense</name>
    <dbReference type="NCBI Taxonomy" id="2741543"/>
    <lineage>
        <taxon>Bacteria</taxon>
        <taxon>Pseudomonadati</taxon>
        <taxon>Acidobacteriota</taxon>
        <taxon>Terriglobia</taxon>
        <taxon>Candidatus Acidiferrales</taxon>
        <taxon>Candidatus Acidiferrum</taxon>
    </lineage>
</organism>
<accession>A0A7V8NX51</accession>